<accession>A0A2T7PZB0</accession>
<keyword evidence="3" id="KW-0472">Membrane</keyword>
<comment type="caution">
    <text evidence="5">The sequence shown here is derived from an EMBL/GenBank/DDBJ whole genome shotgun (WGS) entry which is preliminary data.</text>
</comment>
<evidence type="ECO:0000313" key="6">
    <source>
        <dbReference type="Proteomes" id="UP000245119"/>
    </source>
</evidence>
<feature type="disulfide bond" evidence="1">
    <location>
        <begin position="446"/>
        <end position="455"/>
    </location>
</feature>
<gene>
    <name evidence="5" type="ORF">C0Q70_01374</name>
</gene>
<proteinExistence type="predicted"/>
<protein>
    <recommendedName>
        <fullName evidence="4">EGF-like domain-containing protein</fullName>
    </recommendedName>
</protein>
<organism evidence="5 6">
    <name type="scientific">Pomacea canaliculata</name>
    <name type="common">Golden apple snail</name>
    <dbReference type="NCBI Taxonomy" id="400727"/>
    <lineage>
        <taxon>Eukaryota</taxon>
        <taxon>Metazoa</taxon>
        <taxon>Spiralia</taxon>
        <taxon>Lophotrochozoa</taxon>
        <taxon>Mollusca</taxon>
        <taxon>Gastropoda</taxon>
        <taxon>Caenogastropoda</taxon>
        <taxon>Architaenioglossa</taxon>
        <taxon>Ampullarioidea</taxon>
        <taxon>Ampullariidae</taxon>
        <taxon>Pomacea</taxon>
    </lineage>
</organism>
<evidence type="ECO:0000256" key="3">
    <source>
        <dbReference type="SAM" id="Phobius"/>
    </source>
</evidence>
<dbReference type="Proteomes" id="UP000245119">
    <property type="component" value="Linkage Group LG1"/>
</dbReference>
<keyword evidence="1" id="KW-1015">Disulfide bond</keyword>
<keyword evidence="3" id="KW-0812">Transmembrane</keyword>
<keyword evidence="1" id="KW-0245">EGF-like domain</keyword>
<name>A0A2T7PZB0_POMCA</name>
<evidence type="ECO:0000256" key="2">
    <source>
        <dbReference type="SAM" id="MobiDB-lite"/>
    </source>
</evidence>
<evidence type="ECO:0000256" key="1">
    <source>
        <dbReference type="PROSITE-ProRule" id="PRU00076"/>
    </source>
</evidence>
<dbReference type="InterPro" id="IPR000742">
    <property type="entry name" value="EGF"/>
</dbReference>
<feature type="compositionally biased region" description="Acidic residues" evidence="2">
    <location>
        <begin position="225"/>
        <end position="240"/>
    </location>
</feature>
<feature type="domain" description="EGF-like" evidence="4">
    <location>
        <begin position="419"/>
        <end position="456"/>
    </location>
</feature>
<feature type="region of interest" description="Disordered" evidence="2">
    <location>
        <begin position="225"/>
        <end position="264"/>
    </location>
</feature>
<dbReference type="PROSITE" id="PS00022">
    <property type="entry name" value="EGF_1"/>
    <property type="match status" value="1"/>
</dbReference>
<evidence type="ECO:0000313" key="5">
    <source>
        <dbReference type="EMBL" id="PVD38751.1"/>
    </source>
</evidence>
<dbReference type="AlphaFoldDB" id="A0A2T7PZB0"/>
<comment type="caution">
    <text evidence="1">Lacks conserved residue(s) required for the propagation of feature annotation.</text>
</comment>
<dbReference type="PROSITE" id="PS50026">
    <property type="entry name" value="EGF_3"/>
    <property type="match status" value="1"/>
</dbReference>
<keyword evidence="6" id="KW-1185">Reference proteome</keyword>
<keyword evidence="3" id="KW-1133">Transmembrane helix</keyword>
<reference evidence="5 6" key="1">
    <citation type="submission" date="2018-04" db="EMBL/GenBank/DDBJ databases">
        <title>The genome of golden apple snail Pomacea canaliculata provides insight into stress tolerance and invasive adaptation.</title>
        <authorList>
            <person name="Liu C."/>
            <person name="Liu B."/>
            <person name="Ren Y."/>
            <person name="Zhang Y."/>
            <person name="Wang H."/>
            <person name="Li S."/>
            <person name="Jiang F."/>
            <person name="Yin L."/>
            <person name="Zhang G."/>
            <person name="Qian W."/>
            <person name="Fan W."/>
        </authorList>
    </citation>
    <scope>NUCLEOTIDE SEQUENCE [LARGE SCALE GENOMIC DNA]</scope>
    <source>
        <strain evidence="5">SZHN2017</strain>
        <tissue evidence="5">Muscle</tissue>
    </source>
</reference>
<feature type="transmembrane region" description="Helical" evidence="3">
    <location>
        <begin position="471"/>
        <end position="493"/>
    </location>
</feature>
<evidence type="ECO:0000259" key="4">
    <source>
        <dbReference type="PROSITE" id="PS50026"/>
    </source>
</evidence>
<dbReference type="EMBL" id="PZQS01000001">
    <property type="protein sequence ID" value="PVD38751.1"/>
    <property type="molecule type" value="Genomic_DNA"/>
</dbReference>
<sequence>MDVWPHKKADDQDRQGRCARTTIYENSAALSLATGTTVDHETACDLTLQQVLHYKPDTLWFSWAAADTTGWEIINGDKPWDDRGNTESLLSEEHLLPYKPQQKSDVRTVIGRPKPQEHSKTNALPVKEATKTVRDIKTQEMSHGTQRHLLQLDHEGLVQSQSSIHMRQSVQSPDVKVKLSRACKENDEDDCLYDVEDYVAKAENEDDEGRHPLACINALDEIIDNDGDDDDGDDDGDDDVNANHVSRHKRQATEGSGTDLLYNPDEEHALKGTYEFSPSTELSVTYNGSNTELTSAEVQMVKEAITASFNSTRASLSNGKLLVNFTLVFDGQSAASSTNNQRVEEAVITSLNKTSIPNFYKMTIFGQPIDAASFLTQEDFLHRLTLIFYDYCKAVKDPCGPEYDDSTCTGSGFMAGYCKHKCATYGPCSNNAECELDKNYKPFCNCGQRYEGPLCQYKKEAKKSLSEPETVGVALGAALVGLGLLSCCIFVFFCRKSKKNVKFTYYQDEEQLDRTSSDPTIPDYYIDRPQVSREPIRIFEPNLGFEA</sequence>